<feature type="transmembrane region" description="Helical" evidence="1">
    <location>
        <begin position="64"/>
        <end position="85"/>
    </location>
</feature>
<keyword evidence="1" id="KW-1133">Transmembrane helix</keyword>
<protein>
    <submittedName>
        <fullName evidence="2">Uncharacterized protein</fullName>
    </submittedName>
</protein>
<evidence type="ECO:0000256" key="1">
    <source>
        <dbReference type="SAM" id="Phobius"/>
    </source>
</evidence>
<reference evidence="3" key="1">
    <citation type="submission" date="2019-04" db="EMBL/GenBank/DDBJ databases">
        <title>Friends and foes A comparative genomics studyof 23 Aspergillus species from section Flavi.</title>
        <authorList>
            <consortium name="DOE Joint Genome Institute"/>
            <person name="Kjaerbolling I."/>
            <person name="Vesth T."/>
            <person name="Frisvad J.C."/>
            <person name="Nybo J.L."/>
            <person name="Theobald S."/>
            <person name="Kildgaard S."/>
            <person name="Isbrandt T."/>
            <person name="Kuo A."/>
            <person name="Sato A."/>
            <person name="Lyhne E.K."/>
            <person name="Kogle M.E."/>
            <person name="Wiebenga A."/>
            <person name="Kun R.S."/>
            <person name="Lubbers R.J."/>
            <person name="Makela M.R."/>
            <person name="Barry K."/>
            <person name="Chovatia M."/>
            <person name="Clum A."/>
            <person name="Daum C."/>
            <person name="Haridas S."/>
            <person name="He G."/>
            <person name="LaButti K."/>
            <person name="Lipzen A."/>
            <person name="Mondo S."/>
            <person name="Riley R."/>
            <person name="Salamov A."/>
            <person name="Simmons B.A."/>
            <person name="Magnuson J.K."/>
            <person name="Henrissat B."/>
            <person name="Mortensen U.H."/>
            <person name="Larsen T.O."/>
            <person name="Devries R.P."/>
            <person name="Grigoriev I.V."/>
            <person name="Machida M."/>
            <person name="Baker S.E."/>
            <person name="Andersen M.R."/>
        </authorList>
    </citation>
    <scope>NUCLEOTIDE SEQUENCE [LARGE SCALE GENOMIC DNA]</scope>
    <source>
        <strain evidence="3">CBS 130015</strain>
    </source>
</reference>
<keyword evidence="3" id="KW-1185">Reference proteome</keyword>
<accession>A0A5N6VF70</accession>
<gene>
    <name evidence="2" type="ORF">BDV41DRAFT_582992</name>
</gene>
<dbReference type="EMBL" id="ML738430">
    <property type="protein sequence ID" value="KAE8306796.1"/>
    <property type="molecule type" value="Genomic_DNA"/>
</dbReference>
<dbReference type="Proteomes" id="UP000325433">
    <property type="component" value="Unassembled WGS sequence"/>
</dbReference>
<evidence type="ECO:0000313" key="3">
    <source>
        <dbReference type="Proteomes" id="UP000325433"/>
    </source>
</evidence>
<evidence type="ECO:0000313" key="2">
    <source>
        <dbReference type="EMBL" id="KAE8306796.1"/>
    </source>
</evidence>
<keyword evidence="1" id="KW-0472">Membrane</keyword>
<dbReference type="AlphaFoldDB" id="A0A5N6VF70"/>
<name>A0A5N6VF70_9EURO</name>
<keyword evidence="1" id="KW-0812">Transmembrane</keyword>
<sequence>MVTKERNPPERSWLSSTRLVPRESRNRFSGPTILPANILESLEGYESLVHWNRGKRMYPVPPPFHAAGVAYLHFVILPLGISLVLPTSGGLPTAAALVETRKQELK</sequence>
<proteinExistence type="predicted"/>
<organism evidence="2 3">
    <name type="scientific">Aspergillus transmontanensis</name>
    <dbReference type="NCBI Taxonomy" id="1034304"/>
    <lineage>
        <taxon>Eukaryota</taxon>
        <taxon>Fungi</taxon>
        <taxon>Dikarya</taxon>
        <taxon>Ascomycota</taxon>
        <taxon>Pezizomycotina</taxon>
        <taxon>Eurotiomycetes</taxon>
        <taxon>Eurotiomycetidae</taxon>
        <taxon>Eurotiales</taxon>
        <taxon>Aspergillaceae</taxon>
        <taxon>Aspergillus</taxon>
        <taxon>Aspergillus subgen. Circumdati</taxon>
    </lineage>
</organism>